<evidence type="ECO:0000256" key="1">
    <source>
        <dbReference type="ARBA" id="ARBA00008056"/>
    </source>
</evidence>
<dbReference type="SUPFAM" id="SSF51197">
    <property type="entry name" value="Clavaminate synthase-like"/>
    <property type="match status" value="1"/>
</dbReference>
<proteinExistence type="inferred from homology"/>
<dbReference type="eggNOG" id="KOG0143">
    <property type="taxonomic scope" value="Eukaryota"/>
</dbReference>
<keyword evidence="2 6" id="KW-0479">Metal-binding</keyword>
<keyword evidence="4 6" id="KW-0560">Oxidoreductase</keyword>
<feature type="domain" description="Fe2OG dioxygenase" evidence="7">
    <location>
        <begin position="178"/>
        <end position="282"/>
    </location>
</feature>
<dbReference type="PRINTS" id="PR00682">
    <property type="entry name" value="IPNSYNTHASE"/>
</dbReference>
<dbReference type="OrthoDB" id="288590at2759"/>
<dbReference type="GO" id="GO:0051213">
    <property type="term" value="F:dioxygenase activity"/>
    <property type="evidence" value="ECO:0007669"/>
    <property type="project" value="UniProtKB-KW"/>
</dbReference>
<dbReference type="GO" id="GO:0044283">
    <property type="term" value="P:small molecule biosynthetic process"/>
    <property type="evidence" value="ECO:0007669"/>
    <property type="project" value="UniProtKB-ARBA"/>
</dbReference>
<accession>W9XPM2</accession>
<evidence type="ECO:0000259" key="7">
    <source>
        <dbReference type="PROSITE" id="PS51471"/>
    </source>
</evidence>
<evidence type="ECO:0000256" key="3">
    <source>
        <dbReference type="ARBA" id="ARBA00022964"/>
    </source>
</evidence>
<evidence type="ECO:0000256" key="4">
    <source>
        <dbReference type="ARBA" id="ARBA00023002"/>
    </source>
</evidence>
<dbReference type="FunFam" id="2.60.120.330:FF:000006">
    <property type="entry name" value="2-oxoglutarate-Fe(II) type oxidoreductase hxnY"/>
    <property type="match status" value="1"/>
</dbReference>
<dbReference type="Pfam" id="PF14226">
    <property type="entry name" value="DIOX_N"/>
    <property type="match status" value="1"/>
</dbReference>
<evidence type="ECO:0000313" key="9">
    <source>
        <dbReference type="Proteomes" id="UP000019478"/>
    </source>
</evidence>
<dbReference type="EMBL" id="AMGY01000008">
    <property type="protein sequence ID" value="EXJ78901.1"/>
    <property type="molecule type" value="Genomic_DNA"/>
</dbReference>
<keyword evidence="9" id="KW-1185">Reference proteome</keyword>
<dbReference type="PANTHER" id="PTHR47990">
    <property type="entry name" value="2-OXOGLUTARATE (2OG) AND FE(II)-DEPENDENT OXYGENASE SUPERFAMILY PROTEIN-RELATED"/>
    <property type="match status" value="1"/>
</dbReference>
<reference evidence="8 9" key="1">
    <citation type="submission" date="2013-03" db="EMBL/GenBank/DDBJ databases">
        <title>The Genome Sequence of Capronia epimyces CBS 606.96.</title>
        <authorList>
            <consortium name="The Broad Institute Genomics Platform"/>
            <person name="Cuomo C."/>
            <person name="de Hoog S."/>
            <person name="Gorbushina A."/>
            <person name="Walker B."/>
            <person name="Young S.K."/>
            <person name="Zeng Q."/>
            <person name="Gargeya S."/>
            <person name="Fitzgerald M."/>
            <person name="Haas B."/>
            <person name="Abouelleil A."/>
            <person name="Allen A.W."/>
            <person name="Alvarado L."/>
            <person name="Arachchi H.M."/>
            <person name="Berlin A.M."/>
            <person name="Chapman S.B."/>
            <person name="Gainer-Dewar J."/>
            <person name="Goldberg J."/>
            <person name="Griggs A."/>
            <person name="Gujja S."/>
            <person name="Hansen M."/>
            <person name="Howarth C."/>
            <person name="Imamovic A."/>
            <person name="Ireland A."/>
            <person name="Larimer J."/>
            <person name="McCowan C."/>
            <person name="Murphy C."/>
            <person name="Pearson M."/>
            <person name="Poon T.W."/>
            <person name="Priest M."/>
            <person name="Roberts A."/>
            <person name="Saif S."/>
            <person name="Shea T."/>
            <person name="Sisk P."/>
            <person name="Sykes S."/>
            <person name="Wortman J."/>
            <person name="Nusbaum C."/>
            <person name="Birren B."/>
        </authorList>
    </citation>
    <scope>NUCLEOTIDE SEQUENCE [LARGE SCALE GENOMIC DNA]</scope>
    <source>
        <strain evidence="8 9">CBS 606.96</strain>
    </source>
</reference>
<evidence type="ECO:0000313" key="8">
    <source>
        <dbReference type="EMBL" id="EXJ78901.1"/>
    </source>
</evidence>
<keyword evidence="5 6" id="KW-0408">Iron</keyword>
<evidence type="ECO:0000256" key="5">
    <source>
        <dbReference type="ARBA" id="ARBA00023004"/>
    </source>
</evidence>
<dbReference type="Gene3D" id="2.60.120.330">
    <property type="entry name" value="B-lactam Antibiotic, Isopenicillin N Synthase, Chain"/>
    <property type="match status" value="1"/>
</dbReference>
<dbReference type="STRING" id="1182542.W9XPM2"/>
<dbReference type="InterPro" id="IPR027443">
    <property type="entry name" value="IPNS-like_sf"/>
</dbReference>
<gene>
    <name evidence="8" type="ORF">A1O3_08401</name>
</gene>
<organism evidence="8 9">
    <name type="scientific">Capronia epimyces CBS 606.96</name>
    <dbReference type="NCBI Taxonomy" id="1182542"/>
    <lineage>
        <taxon>Eukaryota</taxon>
        <taxon>Fungi</taxon>
        <taxon>Dikarya</taxon>
        <taxon>Ascomycota</taxon>
        <taxon>Pezizomycotina</taxon>
        <taxon>Eurotiomycetes</taxon>
        <taxon>Chaetothyriomycetidae</taxon>
        <taxon>Chaetothyriales</taxon>
        <taxon>Herpotrichiellaceae</taxon>
        <taxon>Capronia</taxon>
    </lineage>
</organism>
<comment type="caution">
    <text evidence="8">The sequence shown here is derived from an EMBL/GenBank/DDBJ whole genome shotgun (WGS) entry which is preliminary data.</text>
</comment>
<dbReference type="GO" id="GO:0046872">
    <property type="term" value="F:metal ion binding"/>
    <property type="evidence" value="ECO:0007669"/>
    <property type="project" value="UniProtKB-KW"/>
</dbReference>
<evidence type="ECO:0000256" key="2">
    <source>
        <dbReference type="ARBA" id="ARBA00022723"/>
    </source>
</evidence>
<evidence type="ECO:0000256" key="6">
    <source>
        <dbReference type="RuleBase" id="RU003682"/>
    </source>
</evidence>
<dbReference type="InterPro" id="IPR005123">
    <property type="entry name" value="Oxoglu/Fe-dep_dioxygenase_dom"/>
</dbReference>
<comment type="similarity">
    <text evidence="1 6">Belongs to the iron/ascorbate-dependent oxidoreductase family.</text>
</comment>
<keyword evidence="3" id="KW-0223">Dioxygenase</keyword>
<dbReference type="AlphaFoldDB" id="W9XPM2"/>
<name>W9XPM2_9EURO</name>
<dbReference type="RefSeq" id="XP_007736689.1">
    <property type="nucleotide sequence ID" value="XM_007738499.1"/>
</dbReference>
<dbReference type="Proteomes" id="UP000019478">
    <property type="component" value="Unassembled WGS sequence"/>
</dbReference>
<dbReference type="HOGENOM" id="CLU_010119_6_3_1"/>
<dbReference type="GeneID" id="19172489"/>
<dbReference type="PROSITE" id="PS51471">
    <property type="entry name" value="FE2OG_OXY"/>
    <property type="match status" value="1"/>
</dbReference>
<dbReference type="Pfam" id="PF03171">
    <property type="entry name" value="2OG-FeII_Oxy"/>
    <property type="match status" value="1"/>
</dbReference>
<protein>
    <recommendedName>
        <fullName evidence="7">Fe2OG dioxygenase domain-containing protein</fullName>
    </recommendedName>
</protein>
<sequence>MAGAAPPVLDFSPFYGNDKQALAKLVEEVRQCCLHNGFFQIVGHRVPAELQQAVFTQVKKFFDLPLESKEKISRETNSWYRGYERVGSQIFEDGTAPDLKEGLYLGEDIPKDHPYFIHKKLNSGPNLWPEDLDDVEAFKSISMQYYWTVLELARDVLSVIAQTLGLDASFFNEFTKDAVATVRCLHYPPQPKDSDETISRGIGAHTDFGAITLLMQGDVDGLQVYDKTTNEWFDVEPVKGAYVVNLGNMFMRWSNDTYVSNLHRVINKSGKERYSVPFFLSGNPDYVIECLPNCRKESEDPKYPPITVQEAVGGNYNKTYGAADEFYRKNGMIKQAPVSTAQEITVE</sequence>
<dbReference type="InterPro" id="IPR044861">
    <property type="entry name" value="IPNS-like_FE2OG_OXY"/>
</dbReference>
<dbReference type="InterPro" id="IPR050231">
    <property type="entry name" value="Iron_ascorbate_oxido_reductase"/>
</dbReference>
<dbReference type="InterPro" id="IPR026992">
    <property type="entry name" value="DIOX_N"/>
</dbReference>